<dbReference type="EMBL" id="MFRE01000009">
    <property type="protein sequence ID" value="OGH94311.1"/>
    <property type="molecule type" value="Genomic_DNA"/>
</dbReference>
<dbReference type="SUPFAM" id="SSF56672">
    <property type="entry name" value="DNA/RNA polymerases"/>
    <property type="match status" value="1"/>
</dbReference>
<comment type="caution">
    <text evidence="2">The sequence shown here is derived from an EMBL/GenBank/DDBJ whole genome shotgun (WGS) entry which is preliminary data.</text>
</comment>
<feature type="domain" description="Reverse transcriptase" evidence="1">
    <location>
        <begin position="1"/>
        <end position="304"/>
    </location>
</feature>
<dbReference type="PANTHER" id="PTHR34047:SF8">
    <property type="entry name" value="PROTEIN YKFC"/>
    <property type="match status" value="1"/>
</dbReference>
<accession>A0A1F6PDS7</accession>
<dbReference type="AlphaFoldDB" id="A0A1F6PDS7"/>
<evidence type="ECO:0000313" key="3">
    <source>
        <dbReference type="Proteomes" id="UP000178254"/>
    </source>
</evidence>
<protein>
    <recommendedName>
        <fullName evidence="1">Reverse transcriptase domain-containing protein</fullName>
    </recommendedName>
</protein>
<dbReference type="PROSITE" id="PS50878">
    <property type="entry name" value="RT_POL"/>
    <property type="match status" value="1"/>
</dbReference>
<proteinExistence type="predicted"/>
<dbReference type="Proteomes" id="UP000178254">
    <property type="component" value="Unassembled WGS sequence"/>
</dbReference>
<organism evidence="2 3">
    <name type="scientific">Candidatus Magasanikbacteria bacterium RIFOXYD2_FULL_41_14</name>
    <dbReference type="NCBI Taxonomy" id="1798709"/>
    <lineage>
        <taxon>Bacteria</taxon>
        <taxon>Candidatus Magasanikiibacteriota</taxon>
    </lineage>
</organism>
<evidence type="ECO:0000313" key="2">
    <source>
        <dbReference type="EMBL" id="OGH94311.1"/>
    </source>
</evidence>
<dbReference type="InterPro" id="IPR000477">
    <property type="entry name" value="RT_dom"/>
</dbReference>
<gene>
    <name evidence="2" type="ORF">A2538_00680</name>
</gene>
<name>A0A1F6PDS7_9BACT</name>
<dbReference type="CDD" id="cd01651">
    <property type="entry name" value="RT_G2_intron"/>
    <property type="match status" value="1"/>
</dbReference>
<dbReference type="InterPro" id="IPR051083">
    <property type="entry name" value="GrpII_Intron_Splice-Mob/Def"/>
</dbReference>
<sequence length="358" mass="41986">MFSNIKPNQESFFEPIDDSRIVKVAGGGSRYSHTFKDIISLDNLFESWEEFLRGKRKRKDVIEFSMHLADNIFVLHDELIEKTYQHSPYTAFKINDPKPRDIHKAKVRDRLVHHAIYRILYPYFDSKFIYDSYSCRVDKGTHRAVNQFRNFTRKVSLNYTRTVWVLKGDIRKFFASVDHKILQDILVRQSHDADVLWLLGQIISSFNTVGKVGVGLPLGNLTSQLLTNIYMNEFDQFVKRELKVKYYIRYADDFVIAHESEAYLQNLVPLISKFLETELKLTLHPDKLYIKTFASGVDFLGWVNLPYHSVLRASTKRRMFRKLQRNNSKETVASYLGMLGHGDSYEIAQKILSEYPNF</sequence>
<dbReference type="InterPro" id="IPR043502">
    <property type="entry name" value="DNA/RNA_pol_sf"/>
</dbReference>
<reference evidence="2 3" key="1">
    <citation type="journal article" date="2016" name="Nat. Commun.">
        <title>Thousands of microbial genomes shed light on interconnected biogeochemical processes in an aquifer system.</title>
        <authorList>
            <person name="Anantharaman K."/>
            <person name="Brown C.T."/>
            <person name="Hug L.A."/>
            <person name="Sharon I."/>
            <person name="Castelle C.J."/>
            <person name="Probst A.J."/>
            <person name="Thomas B.C."/>
            <person name="Singh A."/>
            <person name="Wilkins M.J."/>
            <person name="Karaoz U."/>
            <person name="Brodie E.L."/>
            <person name="Williams K.H."/>
            <person name="Hubbard S.S."/>
            <person name="Banfield J.F."/>
        </authorList>
    </citation>
    <scope>NUCLEOTIDE SEQUENCE [LARGE SCALE GENOMIC DNA]</scope>
</reference>
<dbReference type="PANTHER" id="PTHR34047">
    <property type="entry name" value="NUCLEAR INTRON MATURASE 1, MITOCHONDRIAL-RELATED"/>
    <property type="match status" value="1"/>
</dbReference>
<dbReference type="Pfam" id="PF00078">
    <property type="entry name" value="RVT_1"/>
    <property type="match status" value="1"/>
</dbReference>
<evidence type="ECO:0000259" key="1">
    <source>
        <dbReference type="PROSITE" id="PS50878"/>
    </source>
</evidence>